<evidence type="ECO:0000256" key="1">
    <source>
        <dbReference type="ARBA" id="ARBA00004651"/>
    </source>
</evidence>
<dbReference type="EMBL" id="BNJF01000005">
    <property type="protein sequence ID" value="GHO49455.1"/>
    <property type="molecule type" value="Genomic_DNA"/>
</dbReference>
<feature type="transmembrane region" description="Helical" evidence="6">
    <location>
        <begin position="39"/>
        <end position="58"/>
    </location>
</feature>
<gene>
    <name evidence="7" type="ORF">KSX_76180</name>
</gene>
<reference evidence="7" key="1">
    <citation type="submission" date="2020-10" db="EMBL/GenBank/DDBJ databases">
        <title>Taxonomic study of unclassified bacteria belonging to the class Ktedonobacteria.</title>
        <authorList>
            <person name="Yabe S."/>
            <person name="Wang C.M."/>
            <person name="Zheng Y."/>
            <person name="Sakai Y."/>
            <person name="Cavaletti L."/>
            <person name="Monciardini P."/>
            <person name="Donadio S."/>
        </authorList>
    </citation>
    <scope>NUCLEOTIDE SEQUENCE</scope>
    <source>
        <strain evidence="7">SOSP1-1</strain>
    </source>
</reference>
<dbReference type="Proteomes" id="UP000612362">
    <property type="component" value="Unassembled WGS sequence"/>
</dbReference>
<dbReference type="PANTHER" id="PTHR30086:SF20">
    <property type="entry name" value="ARGININE EXPORTER PROTEIN ARGO-RELATED"/>
    <property type="match status" value="1"/>
</dbReference>
<feature type="transmembrane region" description="Helical" evidence="6">
    <location>
        <begin position="186"/>
        <end position="207"/>
    </location>
</feature>
<keyword evidence="4 6" id="KW-1133">Transmembrane helix</keyword>
<evidence type="ECO:0000313" key="8">
    <source>
        <dbReference type="Proteomes" id="UP000612362"/>
    </source>
</evidence>
<comment type="caution">
    <text evidence="7">The sequence shown here is derived from an EMBL/GenBank/DDBJ whole genome shotgun (WGS) entry which is preliminary data.</text>
</comment>
<evidence type="ECO:0000256" key="2">
    <source>
        <dbReference type="ARBA" id="ARBA00022475"/>
    </source>
</evidence>
<protein>
    <submittedName>
        <fullName evidence="7">Amino acid transporter</fullName>
    </submittedName>
</protein>
<dbReference type="RefSeq" id="WP_220198574.1">
    <property type="nucleotide sequence ID" value="NZ_BNJF01000005.1"/>
</dbReference>
<proteinExistence type="predicted"/>
<evidence type="ECO:0000256" key="6">
    <source>
        <dbReference type="SAM" id="Phobius"/>
    </source>
</evidence>
<dbReference type="GO" id="GO:0015171">
    <property type="term" value="F:amino acid transmembrane transporter activity"/>
    <property type="evidence" value="ECO:0007669"/>
    <property type="project" value="TreeGrafter"/>
</dbReference>
<accession>A0A8J3I9U6</accession>
<organism evidence="7 8">
    <name type="scientific">Ktedonospora formicarum</name>
    <dbReference type="NCBI Taxonomy" id="2778364"/>
    <lineage>
        <taxon>Bacteria</taxon>
        <taxon>Bacillati</taxon>
        <taxon>Chloroflexota</taxon>
        <taxon>Ktedonobacteria</taxon>
        <taxon>Ktedonobacterales</taxon>
        <taxon>Ktedonobacteraceae</taxon>
        <taxon>Ktedonospora</taxon>
    </lineage>
</organism>
<keyword evidence="5 6" id="KW-0472">Membrane</keyword>
<feature type="transmembrane region" description="Helical" evidence="6">
    <location>
        <begin position="150"/>
        <end position="174"/>
    </location>
</feature>
<dbReference type="Pfam" id="PF01810">
    <property type="entry name" value="LysE"/>
    <property type="match status" value="1"/>
</dbReference>
<dbReference type="InterPro" id="IPR001123">
    <property type="entry name" value="LeuE-type"/>
</dbReference>
<evidence type="ECO:0000256" key="4">
    <source>
        <dbReference type="ARBA" id="ARBA00022989"/>
    </source>
</evidence>
<name>A0A8J3I9U6_9CHLR</name>
<keyword evidence="2" id="KW-1003">Cell membrane</keyword>
<evidence type="ECO:0000256" key="5">
    <source>
        <dbReference type="ARBA" id="ARBA00023136"/>
    </source>
</evidence>
<dbReference type="GO" id="GO:0005886">
    <property type="term" value="C:plasma membrane"/>
    <property type="evidence" value="ECO:0007669"/>
    <property type="project" value="UniProtKB-SubCell"/>
</dbReference>
<feature type="transmembrane region" description="Helical" evidence="6">
    <location>
        <begin position="64"/>
        <end position="86"/>
    </location>
</feature>
<evidence type="ECO:0000313" key="7">
    <source>
        <dbReference type="EMBL" id="GHO49455.1"/>
    </source>
</evidence>
<dbReference type="PANTHER" id="PTHR30086">
    <property type="entry name" value="ARGININE EXPORTER PROTEIN ARGO"/>
    <property type="match status" value="1"/>
</dbReference>
<keyword evidence="3 6" id="KW-0812">Transmembrane</keyword>
<keyword evidence="8" id="KW-1185">Reference proteome</keyword>
<dbReference type="AlphaFoldDB" id="A0A8J3I9U6"/>
<comment type="subcellular location">
    <subcellularLocation>
        <location evidence="1">Cell membrane</location>
        <topology evidence="1">Multi-pass membrane protein</topology>
    </subcellularLocation>
</comment>
<feature type="transmembrane region" description="Helical" evidence="6">
    <location>
        <begin position="12"/>
        <end position="30"/>
    </location>
</feature>
<feature type="transmembrane region" description="Helical" evidence="6">
    <location>
        <begin position="115"/>
        <end position="144"/>
    </location>
</feature>
<evidence type="ECO:0000256" key="3">
    <source>
        <dbReference type="ARBA" id="ARBA00022692"/>
    </source>
</evidence>
<sequence length="209" mass="22495">MSQDFSPLIQGFGLGASLIIAIGAQNAFVLRMGLKRQHVFVIALLSSLGDTILISLGVGGLGTIISALPILSIVASWGGAAFLLVYGFRSFKSALQTEKLDAHATSEETGQLREVILSVLAFSLLNPHAILDTVVLIGSIGAHYPSGERLLFGLGTILASFAWFFALAYGARWLAPLFRSPWSWKILDCFVGCVMWYIAGTLIWNALHL</sequence>